<evidence type="ECO:0000313" key="5">
    <source>
        <dbReference type="Proteomes" id="UP001152797"/>
    </source>
</evidence>
<dbReference type="AlphaFoldDB" id="A0A9P1CG69"/>
<keyword evidence="4" id="KW-0378">Hydrolase</keyword>
<gene>
    <name evidence="2" type="ORF">C1SCF055_LOCUS17765</name>
</gene>
<evidence type="ECO:0000313" key="3">
    <source>
        <dbReference type="EMBL" id="CAL1144186.1"/>
    </source>
</evidence>
<dbReference type="GO" id="GO:0004519">
    <property type="term" value="F:endonuclease activity"/>
    <property type="evidence" value="ECO:0007669"/>
    <property type="project" value="UniProtKB-KW"/>
</dbReference>
<sequence length="383" mass="43055">MLCGPQGKLCKICSPRLSPRLQFPRFPRFPQFPVASVESVSRSTSRTSRETLAKPELNIAKFPKAKRRPKGSRSLLTLSTCESGGYEGYEGYEGHEGCQRCEGESGPSGPSGPSGVRPHRQVGASKLGWRARTRAAQYCHGFFNGAGKVHISQSDCKAEITARLEFKAALLVFEDLYGGLRRTQGSQGTPALKWTWEMQADVGPFFETSRVSRVSWEFLAGLFDAVARIRVIQGEIIVEMSHRSLSLLESVRHFLLDTLQEEENMDRATIDSAIILHDFHRRNRLVVCSNLSRLVLQKLRKSLKVRRPAVEFLMSSLSTRNLADLRLIRLIASAQGAHLESNSQGKLRVVPNSQSFKRHLEFQARQEDAKEIRHLLELETLRS</sequence>
<evidence type="ECO:0000313" key="4">
    <source>
        <dbReference type="EMBL" id="CAL4778123.1"/>
    </source>
</evidence>
<feature type="compositionally biased region" description="Low complexity" evidence="1">
    <location>
        <begin position="104"/>
        <end position="115"/>
    </location>
</feature>
<reference evidence="2" key="1">
    <citation type="submission" date="2022-10" db="EMBL/GenBank/DDBJ databases">
        <authorList>
            <person name="Chen Y."/>
            <person name="Dougan E. K."/>
            <person name="Chan C."/>
            <person name="Rhodes N."/>
            <person name="Thang M."/>
        </authorList>
    </citation>
    <scope>NUCLEOTIDE SEQUENCE</scope>
</reference>
<proteinExistence type="predicted"/>
<reference evidence="3" key="2">
    <citation type="submission" date="2024-04" db="EMBL/GenBank/DDBJ databases">
        <authorList>
            <person name="Chen Y."/>
            <person name="Shah S."/>
            <person name="Dougan E. K."/>
            <person name="Thang M."/>
            <person name="Chan C."/>
        </authorList>
    </citation>
    <scope>NUCLEOTIDE SEQUENCE [LARGE SCALE GENOMIC DNA]</scope>
</reference>
<dbReference type="Proteomes" id="UP001152797">
    <property type="component" value="Unassembled WGS sequence"/>
</dbReference>
<name>A0A9P1CG69_9DINO</name>
<comment type="caution">
    <text evidence="2">The sequence shown here is derived from an EMBL/GenBank/DDBJ whole genome shotgun (WGS) entry which is preliminary data.</text>
</comment>
<organism evidence="2">
    <name type="scientific">Cladocopium goreaui</name>
    <dbReference type="NCBI Taxonomy" id="2562237"/>
    <lineage>
        <taxon>Eukaryota</taxon>
        <taxon>Sar</taxon>
        <taxon>Alveolata</taxon>
        <taxon>Dinophyceae</taxon>
        <taxon>Suessiales</taxon>
        <taxon>Symbiodiniaceae</taxon>
        <taxon>Cladocopium</taxon>
    </lineage>
</organism>
<feature type="region of interest" description="Disordered" evidence="1">
    <location>
        <begin position="99"/>
        <end position="121"/>
    </location>
</feature>
<keyword evidence="4" id="KW-0255">Endonuclease</keyword>
<keyword evidence="5" id="KW-1185">Reference proteome</keyword>
<dbReference type="EMBL" id="CAMXCT010001516">
    <property type="protein sequence ID" value="CAI3990811.1"/>
    <property type="molecule type" value="Genomic_DNA"/>
</dbReference>
<dbReference type="EMBL" id="CAMXCT020001516">
    <property type="protein sequence ID" value="CAL1144186.1"/>
    <property type="molecule type" value="Genomic_DNA"/>
</dbReference>
<protein>
    <submittedName>
        <fullName evidence="4">Homing endonuclease LAGLIDADG domain-containing protein</fullName>
    </submittedName>
</protein>
<accession>A0A9P1CG69</accession>
<evidence type="ECO:0000256" key="1">
    <source>
        <dbReference type="SAM" id="MobiDB-lite"/>
    </source>
</evidence>
<dbReference type="EMBL" id="CAMXCT030001516">
    <property type="protein sequence ID" value="CAL4778123.1"/>
    <property type="molecule type" value="Genomic_DNA"/>
</dbReference>
<keyword evidence="4" id="KW-0540">Nuclease</keyword>
<evidence type="ECO:0000313" key="2">
    <source>
        <dbReference type="EMBL" id="CAI3990811.1"/>
    </source>
</evidence>